<dbReference type="GO" id="GO:0016757">
    <property type="term" value="F:glycosyltransferase activity"/>
    <property type="evidence" value="ECO:0007669"/>
    <property type="project" value="InterPro"/>
</dbReference>
<dbReference type="Pfam" id="PF13579">
    <property type="entry name" value="Glyco_trans_4_4"/>
    <property type="match status" value="1"/>
</dbReference>
<gene>
    <name evidence="3" type="ORF">HPC62_17620</name>
</gene>
<dbReference type="InterPro" id="IPR001296">
    <property type="entry name" value="Glyco_trans_1"/>
</dbReference>
<dbReference type="PANTHER" id="PTHR45947">
    <property type="entry name" value="SULFOQUINOVOSYL TRANSFERASE SQD2"/>
    <property type="match status" value="1"/>
</dbReference>
<dbReference type="Proteomes" id="UP000505210">
    <property type="component" value="Chromosome"/>
</dbReference>
<evidence type="ECO:0000313" key="4">
    <source>
        <dbReference type="Proteomes" id="UP000505210"/>
    </source>
</evidence>
<dbReference type="Gene3D" id="3.40.50.2000">
    <property type="entry name" value="Glycogen Phosphorylase B"/>
    <property type="match status" value="2"/>
</dbReference>
<proteinExistence type="predicted"/>
<evidence type="ECO:0000259" key="1">
    <source>
        <dbReference type="Pfam" id="PF00534"/>
    </source>
</evidence>
<keyword evidence="3" id="KW-0808">Transferase</keyword>
<protein>
    <submittedName>
        <fullName evidence="3">Glycosyltransferase</fullName>
    </submittedName>
</protein>
<dbReference type="NCBIfam" id="NF038295">
    <property type="entry name" value="EPS_HpsP"/>
    <property type="match status" value="1"/>
</dbReference>
<dbReference type="InterPro" id="IPR050194">
    <property type="entry name" value="Glycosyltransferase_grp1"/>
</dbReference>
<organism evidence="3 4">
    <name type="scientific">Thermoleptolyngbya sichuanensis A183</name>
    <dbReference type="NCBI Taxonomy" id="2737172"/>
    <lineage>
        <taxon>Bacteria</taxon>
        <taxon>Bacillati</taxon>
        <taxon>Cyanobacteriota</taxon>
        <taxon>Cyanophyceae</taxon>
        <taxon>Oculatellales</taxon>
        <taxon>Oculatellaceae</taxon>
        <taxon>Thermoleptolyngbya</taxon>
        <taxon>Thermoleptolyngbya sichuanensis</taxon>
    </lineage>
</organism>
<dbReference type="PANTHER" id="PTHR45947:SF15">
    <property type="entry name" value="TEICHURONIC ACID BIOSYNTHESIS GLYCOSYLTRANSFERASE TUAC-RELATED"/>
    <property type="match status" value="1"/>
</dbReference>
<dbReference type="AlphaFoldDB" id="A0A6M8BHW7"/>
<keyword evidence="4" id="KW-1185">Reference proteome</keyword>
<dbReference type="KEGG" id="theu:HPC62_17620"/>
<dbReference type="InterPro" id="IPR028098">
    <property type="entry name" value="Glyco_trans_4-like_N"/>
</dbReference>
<evidence type="ECO:0000313" key="3">
    <source>
        <dbReference type="EMBL" id="QKD83770.1"/>
    </source>
</evidence>
<name>A0A6M8BHW7_9CYAN</name>
<reference evidence="3 4" key="1">
    <citation type="submission" date="2020-05" db="EMBL/GenBank/DDBJ databases">
        <title>Complete genome sequence of of a novel Thermoleptolyngbya strain isolated from hot springs of Ganzi, Sichuan China.</title>
        <authorList>
            <person name="Tang J."/>
            <person name="Daroch M."/>
            <person name="Li L."/>
            <person name="Waleron K."/>
            <person name="Waleron M."/>
            <person name="Waleron M."/>
        </authorList>
    </citation>
    <scope>NUCLEOTIDE SEQUENCE [LARGE SCALE GENOMIC DNA]</scope>
    <source>
        <strain evidence="3 4">PKUAC-SCTA183</strain>
    </source>
</reference>
<dbReference type="CDD" id="cd03821">
    <property type="entry name" value="GT4_Bme6-like"/>
    <property type="match status" value="1"/>
</dbReference>
<evidence type="ECO:0000259" key="2">
    <source>
        <dbReference type="Pfam" id="PF13579"/>
    </source>
</evidence>
<dbReference type="SUPFAM" id="SSF53756">
    <property type="entry name" value="UDP-Glycosyltransferase/glycogen phosphorylase"/>
    <property type="match status" value="1"/>
</dbReference>
<sequence>MRLVHIIPAISPVYGGPSQMIAGLSKALAAAGVAVTILTTDANGDSGQAPLAVPLGVPMAQDGYEIRYFRRTGWRRYKFSAGLLGWLATQTAAFDLAHIHALFSPVSSTAAAIARTRHLPYVLRPLGTLDPIDLQKKRRLKQLYATLIERQNLAGAAAVHFTSRQEAATAERFGLTLRDWILPLGVDLAEFAAAPAERRAIREAISTGIAQTVRDRLAIPPDRPVVLFLSRLDPKKGLDLLIPALEQVQAAGIPFHWILAGGNPQNPDYEKQVGDRLNASPLRACTTQTGFVSAQARRDLLLAADLFVLPSYYENFGIAVAEAMAAGLPVVVSDAVPLHEDVTQAQAGWVVPCEPRALAHTLAIALQAADRPQRGIAAQHWARDHYDWRAIAHRAIQKYEETLQQVR</sequence>
<dbReference type="EMBL" id="CP053661">
    <property type="protein sequence ID" value="QKD83770.1"/>
    <property type="molecule type" value="Genomic_DNA"/>
</dbReference>
<dbReference type="Pfam" id="PF00534">
    <property type="entry name" value="Glycos_transf_1"/>
    <property type="match status" value="1"/>
</dbReference>
<feature type="domain" description="Glycosyl transferase family 1" evidence="1">
    <location>
        <begin position="213"/>
        <end position="373"/>
    </location>
</feature>
<dbReference type="RefSeq" id="WP_172357749.1">
    <property type="nucleotide sequence ID" value="NZ_CP053661.1"/>
</dbReference>
<accession>A0A6M8BHW7</accession>
<feature type="domain" description="Glycosyltransferase subfamily 4-like N-terminal" evidence="2">
    <location>
        <begin position="15"/>
        <end position="175"/>
    </location>
</feature>